<dbReference type="AlphaFoldDB" id="A0A109QY71"/>
<sequence length="647" mass="69352">MLAPHHDGSPLHVSTQTPALGEGVRVRLRVPAGSTGPAGLGLSALEAVSVRSNPNHEPRFAPAELLGERGGWDWWQAEVEVENPVHGYRFLLTGPDGAGNPAQRWLNAAGLHDTEPLDSEDFKLVASPEGIGAPPEWMASSVLYQVFPDRFARSAAAEDRPLPSWAIAAAWGDPVQLTPPARSTQFYGGDLDGVTERLDHLGALGITLLYLTPVFAGRSNHRYDATSFDAVDSLLGGDEALVRLVEAAHARGIRVIGDLTSNHSGDAHEWFLAAHHHPEAPESDFYYWRDADNDGYESWLGVPSLPKFNWASGELRRRFIEGPDSVVARWLKPPFNLDGWRIDVANMTGRLGAEDLNAEVRQTIRRTMVEVNPDTILLGESTNDAASDFQGDAWHGAMTYTTFTRPLWSWLMNPGSQAAGGIGFAGNRVPVFTGRQFFEAHNRFVSGFPWRTRLGTLNALNTHDTPRFATSALPGAVPVALGLSVTLPGIPVVFAGDEFGLTGEDGEASRTPIPWALLEGEPATDAAALAQQTTRLYAELIALRRSQPALNGGGMRWLHIGDDVLVFVRESATNSVLVAAGRGEFSVRIPRAALGGALRDANAPQPLFGAEVDGSHGVALAASDTEITLASAGAGFAAWALSGVETP</sequence>
<evidence type="ECO:0000313" key="5">
    <source>
        <dbReference type="Proteomes" id="UP000058305"/>
    </source>
</evidence>
<evidence type="ECO:0000256" key="2">
    <source>
        <dbReference type="ARBA" id="ARBA00023295"/>
    </source>
</evidence>
<dbReference type="SUPFAM" id="SSF81296">
    <property type="entry name" value="E set domains"/>
    <property type="match status" value="1"/>
</dbReference>
<dbReference type="Gene3D" id="3.20.20.80">
    <property type="entry name" value="Glycosidases"/>
    <property type="match status" value="1"/>
</dbReference>
<reference evidence="4 5" key="1">
    <citation type="journal article" date="2016" name="J. Biotechnol.">
        <title>First complete genome sequence of a species in the genus Microterricola, an extremophilic cold active enzyme producing bacterial strain ERGS5:02 isolated from Sikkim Himalaya.</title>
        <authorList>
            <person name="Himanshu"/>
            <person name="Swarnkar M.K."/>
            <person name="Singh D."/>
            <person name="Kumar R."/>
        </authorList>
    </citation>
    <scope>NUCLEOTIDE SEQUENCE [LARGE SCALE GENOMIC DNA]</scope>
    <source>
        <strain evidence="4 5">ERGS5:02</strain>
    </source>
</reference>
<feature type="domain" description="Glycosyl hydrolase family 13 catalytic" evidence="3">
    <location>
        <begin position="145"/>
        <end position="544"/>
    </location>
</feature>
<gene>
    <name evidence="4" type="ORF">AWU67_13170</name>
</gene>
<dbReference type="InterPro" id="IPR017853">
    <property type="entry name" value="GH"/>
</dbReference>
<dbReference type="Gene3D" id="2.60.40.10">
    <property type="entry name" value="Immunoglobulins"/>
    <property type="match status" value="1"/>
</dbReference>
<dbReference type="KEGG" id="mvd:AWU67_13170"/>
<dbReference type="GO" id="GO:0005975">
    <property type="term" value="P:carbohydrate metabolic process"/>
    <property type="evidence" value="ECO:0007669"/>
    <property type="project" value="InterPro"/>
</dbReference>
<keyword evidence="2 4" id="KW-0326">Glycosidase</keyword>
<accession>A0A109QY71</accession>
<dbReference type="Pfam" id="PF00128">
    <property type="entry name" value="Alpha-amylase"/>
    <property type="match status" value="1"/>
</dbReference>
<dbReference type="Proteomes" id="UP000058305">
    <property type="component" value="Chromosome"/>
</dbReference>
<dbReference type="GO" id="GO:0004553">
    <property type="term" value="F:hydrolase activity, hydrolyzing O-glycosyl compounds"/>
    <property type="evidence" value="ECO:0007669"/>
    <property type="project" value="InterPro"/>
</dbReference>
<dbReference type="InterPro" id="IPR014756">
    <property type="entry name" value="Ig_E-set"/>
</dbReference>
<proteinExistence type="predicted"/>
<evidence type="ECO:0000313" key="4">
    <source>
        <dbReference type="EMBL" id="AMB59658.1"/>
    </source>
</evidence>
<dbReference type="EMBL" id="CP014145">
    <property type="protein sequence ID" value="AMB59658.1"/>
    <property type="molecule type" value="Genomic_DNA"/>
</dbReference>
<dbReference type="RefSeq" id="WP_067229914.1">
    <property type="nucleotide sequence ID" value="NZ_CP014145.1"/>
</dbReference>
<dbReference type="InterPro" id="IPR013783">
    <property type="entry name" value="Ig-like_fold"/>
</dbReference>
<dbReference type="PANTHER" id="PTHR10357:SF210">
    <property type="entry name" value="MALTODEXTRIN GLUCOSIDASE"/>
    <property type="match status" value="1"/>
</dbReference>
<dbReference type="SMART" id="SM00642">
    <property type="entry name" value="Aamy"/>
    <property type="match status" value="1"/>
</dbReference>
<organism evidence="4 5">
    <name type="scientific">Microterricola viridarii</name>
    <dbReference type="NCBI Taxonomy" id="412690"/>
    <lineage>
        <taxon>Bacteria</taxon>
        <taxon>Bacillati</taxon>
        <taxon>Actinomycetota</taxon>
        <taxon>Actinomycetes</taxon>
        <taxon>Micrococcales</taxon>
        <taxon>Microbacteriaceae</taxon>
        <taxon>Microterricola</taxon>
    </lineage>
</organism>
<dbReference type="CDD" id="cd11338">
    <property type="entry name" value="AmyAc_CMD"/>
    <property type="match status" value="1"/>
</dbReference>
<reference evidence="5" key="2">
    <citation type="submission" date="2016-01" db="EMBL/GenBank/DDBJ databases">
        <title>First complete genome sequence of a species in the genus Microterricola, an extremophilic cold active enzyme producing strain ERGS5:02 isolated from Sikkim Himalaya.</title>
        <authorList>
            <person name="Kumar R."/>
            <person name="Singh D."/>
            <person name="Swarnkar M.K."/>
        </authorList>
    </citation>
    <scope>NUCLEOTIDE SEQUENCE [LARGE SCALE GENOMIC DNA]</scope>
    <source>
        <strain evidence="5">ERGS5:02</strain>
    </source>
</reference>
<protein>
    <submittedName>
        <fullName evidence="4">Alpha-glycosidase</fullName>
    </submittedName>
</protein>
<dbReference type="OrthoDB" id="9043248at2"/>
<dbReference type="InterPro" id="IPR006047">
    <property type="entry name" value="GH13_cat_dom"/>
</dbReference>
<keyword evidence="5" id="KW-1185">Reference proteome</keyword>
<dbReference type="InterPro" id="IPR004185">
    <property type="entry name" value="Glyco_hydro_13_lg-like_dom"/>
</dbReference>
<keyword evidence="1" id="KW-0378">Hydrolase</keyword>
<name>A0A109QY71_9MICO</name>
<evidence type="ECO:0000259" key="3">
    <source>
        <dbReference type="SMART" id="SM00642"/>
    </source>
</evidence>
<dbReference type="SUPFAM" id="SSF51445">
    <property type="entry name" value="(Trans)glycosidases"/>
    <property type="match status" value="1"/>
</dbReference>
<evidence type="ECO:0000256" key="1">
    <source>
        <dbReference type="ARBA" id="ARBA00022801"/>
    </source>
</evidence>
<dbReference type="PANTHER" id="PTHR10357">
    <property type="entry name" value="ALPHA-AMYLASE FAMILY MEMBER"/>
    <property type="match status" value="1"/>
</dbReference>
<dbReference type="CDD" id="cd02857">
    <property type="entry name" value="E_set_CDase_PDE_N"/>
    <property type="match status" value="1"/>
</dbReference>